<evidence type="ECO:0000256" key="3">
    <source>
        <dbReference type="ARBA" id="ARBA00022676"/>
    </source>
</evidence>
<evidence type="ECO:0000256" key="10">
    <source>
        <dbReference type="SAM" id="Phobius"/>
    </source>
</evidence>
<dbReference type="Pfam" id="PF00535">
    <property type="entry name" value="Glycos_transf_2"/>
    <property type="match status" value="1"/>
</dbReference>
<comment type="similarity">
    <text evidence="1">Belongs to the glycosyltransferase 2 family.</text>
</comment>
<keyword evidence="3" id="KW-0328">Glycosyltransferase</keyword>
<organism evidence="12 13">
    <name type="scientific">Nocardioides aromaticivorans</name>
    <dbReference type="NCBI Taxonomy" id="200618"/>
    <lineage>
        <taxon>Bacteria</taxon>
        <taxon>Bacillati</taxon>
        <taxon>Actinomycetota</taxon>
        <taxon>Actinomycetes</taxon>
        <taxon>Propionibacteriales</taxon>
        <taxon>Nocardioidaceae</taxon>
        <taxon>Nocardioides</taxon>
    </lineage>
</organism>
<evidence type="ECO:0000313" key="13">
    <source>
        <dbReference type="Proteomes" id="UP000662818"/>
    </source>
</evidence>
<feature type="transmembrane region" description="Helical" evidence="10">
    <location>
        <begin position="385"/>
        <end position="406"/>
    </location>
</feature>
<feature type="region of interest" description="Disordered" evidence="9">
    <location>
        <begin position="1"/>
        <end position="40"/>
    </location>
</feature>
<keyword evidence="13" id="KW-1185">Reference proteome</keyword>
<evidence type="ECO:0000256" key="4">
    <source>
        <dbReference type="ARBA" id="ARBA00022679"/>
    </source>
</evidence>
<sequence length="432" mass="46916">MTTSSTSQPRSGRTSRHTTAPGSRCPTATTRPARASARWPVSGPVAIWRRASRASTGGASTATSRASPVRGVVIAGQYATGSGARPGRSRFEAGPVTRLSSCGPRPLEGMALPPMTTPALLDRGRFRYSLVVPVFNSEAIVGTTVDRIVETFEGAGLDYEVILVNDGSRDRSWEVISEKARANPRVVALDMLRNYGQHNANLAGFREATGDYVITLDDDLQNPPDQALVLIDEAMTGRDVVFGEFERKQAAGYRRIGSQLISMMNRRIFGQPTDLAVSNFRILRRDVVDRINASRTAYPYITGQALLYSSNRSNVTVRHEPRAVGKSNYSLARILKLVFTILFSYSSFPLRVAATAGFAVAGLAFLIGIVYLLRGLFFGSDVQGWTTLVVLLAVFNGFIIGMLSMLGEYVVRTLNAVSAHESYHVVKRVSAG</sequence>
<dbReference type="InterPro" id="IPR050256">
    <property type="entry name" value="Glycosyltransferase_2"/>
</dbReference>
<evidence type="ECO:0000259" key="11">
    <source>
        <dbReference type="Pfam" id="PF00535"/>
    </source>
</evidence>
<evidence type="ECO:0000256" key="6">
    <source>
        <dbReference type="ARBA" id="ARBA00022985"/>
    </source>
</evidence>
<dbReference type="InterPro" id="IPR001173">
    <property type="entry name" value="Glyco_trans_2-like"/>
</dbReference>
<dbReference type="PANTHER" id="PTHR48090:SF3">
    <property type="entry name" value="UNDECAPRENYL-PHOSPHATE 4-DEOXY-4-FORMAMIDO-L-ARABINOSE TRANSFERASE"/>
    <property type="match status" value="1"/>
</dbReference>
<dbReference type="Gene3D" id="3.90.550.10">
    <property type="entry name" value="Spore Coat Polysaccharide Biosynthesis Protein SpsA, Chain A"/>
    <property type="match status" value="1"/>
</dbReference>
<dbReference type="Proteomes" id="UP000662818">
    <property type="component" value="Chromosome"/>
</dbReference>
<keyword evidence="5 10" id="KW-0812">Transmembrane</keyword>
<evidence type="ECO:0000256" key="5">
    <source>
        <dbReference type="ARBA" id="ARBA00022692"/>
    </source>
</evidence>
<feature type="compositionally biased region" description="Polar residues" evidence="9">
    <location>
        <begin position="1"/>
        <end position="21"/>
    </location>
</feature>
<keyword evidence="8 10" id="KW-0472">Membrane</keyword>
<name>A0ABX7PNR5_9ACTN</name>
<dbReference type="EMBL" id="CP022295">
    <property type="protein sequence ID" value="QSR27618.1"/>
    <property type="molecule type" value="Genomic_DNA"/>
</dbReference>
<evidence type="ECO:0000313" key="12">
    <source>
        <dbReference type="EMBL" id="QSR27618.1"/>
    </source>
</evidence>
<feature type="transmembrane region" description="Helical" evidence="10">
    <location>
        <begin position="352"/>
        <end position="373"/>
    </location>
</feature>
<feature type="compositionally biased region" description="Low complexity" evidence="9">
    <location>
        <begin position="23"/>
        <end position="38"/>
    </location>
</feature>
<keyword evidence="7 10" id="KW-1133">Transmembrane helix</keyword>
<evidence type="ECO:0000256" key="1">
    <source>
        <dbReference type="ARBA" id="ARBA00006739"/>
    </source>
</evidence>
<keyword evidence="6" id="KW-0448">Lipopolysaccharide biosynthesis</keyword>
<gene>
    <name evidence="12" type="ORF">CFH99_18500</name>
</gene>
<reference evidence="12 13" key="1">
    <citation type="submission" date="2017-06" db="EMBL/GenBank/DDBJ databases">
        <title>Complete Genome Sequence of the Soil Carbazole-Degrading Bacterium Nocardioides aromaticivorans IC177.</title>
        <authorList>
            <person name="Vejarano F."/>
            <person name="Suzuki-Minakuchi C."/>
            <person name="Ohtsubo Y."/>
            <person name="Tsuda M."/>
            <person name="Okada K."/>
            <person name="Nojiri H."/>
        </authorList>
    </citation>
    <scope>NUCLEOTIDE SEQUENCE [LARGE SCALE GENOMIC DNA]</scope>
    <source>
        <strain evidence="12 13">IC177</strain>
    </source>
</reference>
<dbReference type="PANTHER" id="PTHR48090">
    <property type="entry name" value="UNDECAPRENYL-PHOSPHATE 4-DEOXY-4-FORMAMIDO-L-ARABINOSE TRANSFERASE-RELATED"/>
    <property type="match status" value="1"/>
</dbReference>
<dbReference type="CDD" id="cd04187">
    <property type="entry name" value="DPM1_like_bac"/>
    <property type="match status" value="1"/>
</dbReference>
<keyword evidence="4" id="KW-0808">Transferase</keyword>
<proteinExistence type="inferred from homology"/>
<dbReference type="InterPro" id="IPR029044">
    <property type="entry name" value="Nucleotide-diphossugar_trans"/>
</dbReference>
<keyword evidence="2" id="KW-1003">Cell membrane</keyword>
<dbReference type="SUPFAM" id="SSF53448">
    <property type="entry name" value="Nucleotide-diphospho-sugar transferases"/>
    <property type="match status" value="1"/>
</dbReference>
<evidence type="ECO:0000256" key="9">
    <source>
        <dbReference type="SAM" id="MobiDB-lite"/>
    </source>
</evidence>
<protein>
    <recommendedName>
        <fullName evidence="11">Glycosyltransferase 2-like domain-containing protein</fullName>
    </recommendedName>
</protein>
<evidence type="ECO:0000256" key="2">
    <source>
        <dbReference type="ARBA" id="ARBA00022475"/>
    </source>
</evidence>
<evidence type="ECO:0000256" key="7">
    <source>
        <dbReference type="ARBA" id="ARBA00022989"/>
    </source>
</evidence>
<feature type="domain" description="Glycosyltransferase 2-like" evidence="11">
    <location>
        <begin position="129"/>
        <end position="290"/>
    </location>
</feature>
<evidence type="ECO:0000256" key="8">
    <source>
        <dbReference type="ARBA" id="ARBA00023136"/>
    </source>
</evidence>
<accession>A0ABX7PNR5</accession>